<dbReference type="Pfam" id="PF00196">
    <property type="entry name" value="GerE"/>
    <property type="match status" value="1"/>
</dbReference>
<evidence type="ECO:0000259" key="4">
    <source>
        <dbReference type="PROSITE" id="PS50043"/>
    </source>
</evidence>
<dbReference type="InterPro" id="IPR027417">
    <property type="entry name" value="P-loop_NTPase"/>
</dbReference>
<dbReference type="PRINTS" id="PR00038">
    <property type="entry name" value="HTHLUXR"/>
</dbReference>
<evidence type="ECO:0000256" key="1">
    <source>
        <dbReference type="ARBA" id="ARBA00022741"/>
    </source>
</evidence>
<evidence type="ECO:0000313" key="5">
    <source>
        <dbReference type="EMBL" id="MEU8135833.1"/>
    </source>
</evidence>
<dbReference type="InterPro" id="IPR000792">
    <property type="entry name" value="Tscrpt_reg_LuxR_C"/>
</dbReference>
<feature type="domain" description="HTH luxR-type" evidence="4">
    <location>
        <begin position="983"/>
        <end position="1048"/>
    </location>
</feature>
<dbReference type="SUPFAM" id="SSF52540">
    <property type="entry name" value="P-loop containing nucleoside triphosphate hydrolases"/>
    <property type="match status" value="1"/>
</dbReference>
<evidence type="ECO:0000313" key="6">
    <source>
        <dbReference type="Proteomes" id="UP001551482"/>
    </source>
</evidence>
<dbReference type="Gene3D" id="1.25.40.10">
    <property type="entry name" value="Tetratricopeptide repeat domain"/>
    <property type="match status" value="1"/>
</dbReference>
<evidence type="ECO:0000256" key="2">
    <source>
        <dbReference type="ARBA" id="ARBA00022840"/>
    </source>
</evidence>
<dbReference type="RefSeq" id="WP_358355889.1">
    <property type="nucleotide sequence ID" value="NZ_JBEZFP010000051.1"/>
</dbReference>
<dbReference type="InterPro" id="IPR041664">
    <property type="entry name" value="AAA_16"/>
</dbReference>
<comment type="caution">
    <text evidence="5">The sequence shown here is derived from an EMBL/GenBank/DDBJ whole genome shotgun (WGS) entry which is preliminary data.</text>
</comment>
<dbReference type="InterPro" id="IPR011990">
    <property type="entry name" value="TPR-like_helical_dom_sf"/>
</dbReference>
<dbReference type="InterPro" id="IPR019734">
    <property type="entry name" value="TPR_rpt"/>
</dbReference>
<feature type="region of interest" description="Disordered" evidence="3">
    <location>
        <begin position="960"/>
        <end position="985"/>
    </location>
</feature>
<dbReference type="SMART" id="SM00421">
    <property type="entry name" value="HTH_LUXR"/>
    <property type="match status" value="1"/>
</dbReference>
<sequence length="1054" mass="110884">MSANPVSPVFVGRTTELDALDEALRTADSGTPAVVLVAGEAGVGKTRLLEEFLTRATASGAVTAVGGCIELGAEALPFAPVAAALRMLDTALDGSLARAAAGRESDLARLAPGLLRQTGPGTATAPAPVPDRAHGPAAALVPRVPGSTPGMPPADPDGGAADRVRLYDLTLHLLDTLGADRTLVIAVEDLHWADSATRELLAYWVRMMRRARVLLVATYRADAVDRRHPLRPVLAELDRVRAVRRLDLARLTRDQVAAQLRGILGDAPAHETVEQIFARSEGNAFFVEELADSVRDGRLTRLSDSLRDLLLIRIEQLPEPAQQVVRLTAVGGPTVPHRLLAEVAAAHVRLDADALDTALRAAVGAYVLAPARDGDGYTFRHALVREAALDDLLPGERMRSHAAFARALEEHPGLVPADEAIGGIAVHWWAAENPARALPALLIAARHAGERYAFGEQLRLLDGAQHMWERLPDPEAHTGAALVDILEDAATAARYHNAPDRGLALLRQAIGLVDADEDPRRAARLWLARGMLLRNTARASGLPELRKAEALLAQLPPTVDHASVSIQIARAQMLDDQAPEAVRAAREALEVVRALGDAAAEADVSKTLAWFLLSVGDVEEAEKMGREAAAIAERVGRPDTLVHVLANHASLLEGLGRHEESVATARRALALAQETGQRHMMVFTSGNLAESLLSLGEWDAATQVAADAFALSPGPRASAHLERVLAELAGYRGDHEAAVRHRTRGHTTATETYLEPQGVIPHRALEIAAARDAGDLAAARALAAAQMAEGIVSGHQRYGWPLLVQAARAEMVLAPTAGLGPAGAEDSAAADPRAAAAAASAAATAALRACAATLARDCDLDRAYAATVTALLDTAEGRDDAVERWIEADAAWSRTGKPYDQARAKVDLAAVLAAAGRRTEARDALSAAHATASRLGAHPLRAEAELLARRLGLTLAQGGTGAAADSREDIGGGPGAAGGDRDAPAAAGLLTPREREVLLRLAQGYSNRRIAEELFISVKTASVHVSNILGKLEVANRGEAAALAHRLGLLDDVG</sequence>
<accession>A0ABV3DJA4</accession>
<keyword evidence="1" id="KW-0547">Nucleotide-binding</keyword>
<dbReference type="SUPFAM" id="SSF46894">
    <property type="entry name" value="C-terminal effector domain of the bipartite response regulators"/>
    <property type="match status" value="1"/>
</dbReference>
<keyword evidence="2" id="KW-0067">ATP-binding</keyword>
<evidence type="ECO:0000256" key="3">
    <source>
        <dbReference type="SAM" id="MobiDB-lite"/>
    </source>
</evidence>
<proteinExistence type="predicted"/>
<dbReference type="InterPro" id="IPR036388">
    <property type="entry name" value="WH-like_DNA-bd_sf"/>
</dbReference>
<dbReference type="PROSITE" id="PS50043">
    <property type="entry name" value="HTH_LUXR_2"/>
    <property type="match status" value="1"/>
</dbReference>
<dbReference type="Proteomes" id="UP001551482">
    <property type="component" value="Unassembled WGS sequence"/>
</dbReference>
<reference evidence="5 6" key="1">
    <citation type="submission" date="2024-06" db="EMBL/GenBank/DDBJ databases">
        <title>The Natural Products Discovery Center: Release of the First 8490 Sequenced Strains for Exploring Actinobacteria Biosynthetic Diversity.</title>
        <authorList>
            <person name="Kalkreuter E."/>
            <person name="Kautsar S.A."/>
            <person name="Yang D."/>
            <person name="Bader C.D."/>
            <person name="Teijaro C.N."/>
            <person name="Fluegel L."/>
            <person name="Davis C.M."/>
            <person name="Simpson J.R."/>
            <person name="Lauterbach L."/>
            <person name="Steele A.D."/>
            <person name="Gui C."/>
            <person name="Meng S."/>
            <person name="Li G."/>
            <person name="Viehrig K."/>
            <person name="Ye F."/>
            <person name="Su P."/>
            <person name="Kiefer A.F."/>
            <person name="Nichols A."/>
            <person name="Cepeda A.J."/>
            <person name="Yan W."/>
            <person name="Fan B."/>
            <person name="Jiang Y."/>
            <person name="Adhikari A."/>
            <person name="Zheng C.-J."/>
            <person name="Schuster L."/>
            <person name="Cowan T.M."/>
            <person name="Smanski M.J."/>
            <person name="Chevrette M.G."/>
            <person name="De Carvalho L.P.S."/>
            <person name="Shen B."/>
        </authorList>
    </citation>
    <scope>NUCLEOTIDE SEQUENCE [LARGE SCALE GENOMIC DNA]</scope>
    <source>
        <strain evidence="5 6">NPDC048946</strain>
    </source>
</reference>
<dbReference type="PANTHER" id="PTHR16305:SF35">
    <property type="entry name" value="TRANSCRIPTIONAL ACTIVATOR DOMAIN"/>
    <property type="match status" value="1"/>
</dbReference>
<name>A0ABV3DJA4_9ACTN</name>
<dbReference type="Gene3D" id="1.10.10.10">
    <property type="entry name" value="Winged helix-like DNA-binding domain superfamily/Winged helix DNA-binding domain"/>
    <property type="match status" value="1"/>
</dbReference>
<organism evidence="5 6">
    <name type="scientific">Streptodolium elevatio</name>
    <dbReference type="NCBI Taxonomy" id="3157996"/>
    <lineage>
        <taxon>Bacteria</taxon>
        <taxon>Bacillati</taxon>
        <taxon>Actinomycetota</taxon>
        <taxon>Actinomycetes</taxon>
        <taxon>Kitasatosporales</taxon>
        <taxon>Streptomycetaceae</taxon>
        <taxon>Streptodolium</taxon>
    </lineage>
</organism>
<dbReference type="CDD" id="cd06170">
    <property type="entry name" value="LuxR_C_like"/>
    <property type="match status" value="1"/>
</dbReference>
<protein>
    <submittedName>
        <fullName evidence="5">AAA family ATPase</fullName>
    </submittedName>
</protein>
<keyword evidence="6" id="KW-1185">Reference proteome</keyword>
<dbReference type="SMART" id="SM00028">
    <property type="entry name" value="TPR"/>
    <property type="match status" value="5"/>
</dbReference>
<dbReference type="InterPro" id="IPR016032">
    <property type="entry name" value="Sig_transdc_resp-reg_C-effctor"/>
</dbReference>
<dbReference type="Gene3D" id="3.40.50.300">
    <property type="entry name" value="P-loop containing nucleotide triphosphate hydrolases"/>
    <property type="match status" value="1"/>
</dbReference>
<gene>
    <name evidence="5" type="ORF">AB0C36_20230</name>
</gene>
<dbReference type="PANTHER" id="PTHR16305">
    <property type="entry name" value="TESTICULAR SOLUBLE ADENYLYL CYCLASE"/>
    <property type="match status" value="1"/>
</dbReference>
<dbReference type="SUPFAM" id="SSF48452">
    <property type="entry name" value="TPR-like"/>
    <property type="match status" value="1"/>
</dbReference>
<dbReference type="EMBL" id="JBEZFP010000051">
    <property type="protein sequence ID" value="MEU8135833.1"/>
    <property type="molecule type" value="Genomic_DNA"/>
</dbReference>
<dbReference type="Pfam" id="PF13191">
    <property type="entry name" value="AAA_16"/>
    <property type="match status" value="1"/>
</dbReference>